<gene>
    <name evidence="1" type="ORF">QE382_004005</name>
</gene>
<protein>
    <recommendedName>
        <fullName evidence="3">TonB C-terminal domain-containing protein</fullName>
    </recommendedName>
</protein>
<evidence type="ECO:0000313" key="1">
    <source>
        <dbReference type="EMBL" id="MDQ1152021.1"/>
    </source>
</evidence>
<dbReference type="Pfam" id="PF07661">
    <property type="entry name" value="MORN_2"/>
    <property type="match status" value="1"/>
</dbReference>
<dbReference type="RefSeq" id="WP_307187398.1">
    <property type="nucleotide sequence ID" value="NZ_JAUTBA010000001.1"/>
</dbReference>
<evidence type="ECO:0008006" key="3">
    <source>
        <dbReference type="Google" id="ProtNLM"/>
    </source>
</evidence>
<reference evidence="1 2" key="1">
    <citation type="submission" date="2023-07" db="EMBL/GenBank/DDBJ databases">
        <title>Functional and genomic diversity of the sorghum phyllosphere microbiome.</title>
        <authorList>
            <person name="Shade A."/>
        </authorList>
    </citation>
    <scope>NUCLEOTIDE SEQUENCE [LARGE SCALE GENOMIC DNA]</scope>
    <source>
        <strain evidence="1 2">SORGH_AS_0892</strain>
    </source>
</reference>
<accession>A0ABU0UAY8</accession>
<evidence type="ECO:0000313" key="2">
    <source>
        <dbReference type="Proteomes" id="UP001244640"/>
    </source>
</evidence>
<comment type="caution">
    <text evidence="1">The sequence shown here is derived from an EMBL/GenBank/DDBJ whole genome shotgun (WGS) entry which is preliminary data.</text>
</comment>
<dbReference type="EMBL" id="JAUTBA010000001">
    <property type="protein sequence ID" value="MDQ1152021.1"/>
    <property type="molecule type" value="Genomic_DNA"/>
</dbReference>
<dbReference type="SUPFAM" id="SSF74653">
    <property type="entry name" value="TolA/TonB C-terminal domain"/>
    <property type="match status" value="1"/>
</dbReference>
<sequence>MKRSTLFLIVLIFIGAITEAFSSKARGKVFISDTIVNYFDKSGNPVKTKLESHTYQCIVPVGDQSSRFFNIVSYYTDTDSIKSFAYSRDSTVGFFGWNYVGESTVYYPNGQLKSLEKFDADGVPTDSSYYYYPTGKLKMLVTHIDTAQNPFTGSRMTKPYHLLYMDSLGNYLLKRGTGFLRLDYSDGAYFEGELKDNEKDGRWEGFNMGSRYEEQYLGGVLQSGKRFRSNGEVILYDAETKESAPILPLKLKQFMEAVYRQIDISDNLITQLKSRLVNVTFIVNKDGRLSKFKYDQDIPIKVSSAITTAIQAVGPWKPGRLQGEPVAVSYTIPISL</sequence>
<keyword evidence="2" id="KW-1185">Reference proteome</keyword>
<name>A0ABU0UAY8_9SPHI</name>
<dbReference type="Gene3D" id="3.30.1150.10">
    <property type="match status" value="1"/>
</dbReference>
<dbReference type="Proteomes" id="UP001244640">
    <property type="component" value="Unassembled WGS sequence"/>
</dbReference>
<organism evidence="1 2">
    <name type="scientific">Sphingobacterium zeae</name>
    <dbReference type="NCBI Taxonomy" id="1776859"/>
    <lineage>
        <taxon>Bacteria</taxon>
        <taxon>Pseudomonadati</taxon>
        <taxon>Bacteroidota</taxon>
        <taxon>Sphingobacteriia</taxon>
        <taxon>Sphingobacteriales</taxon>
        <taxon>Sphingobacteriaceae</taxon>
        <taxon>Sphingobacterium</taxon>
    </lineage>
</organism>
<dbReference type="InterPro" id="IPR011652">
    <property type="entry name" value="MORN_2"/>
</dbReference>
<proteinExistence type="predicted"/>